<organism evidence="2 3">
    <name type="scientific">Monopterus albus</name>
    <name type="common">Swamp eel</name>
    <dbReference type="NCBI Taxonomy" id="43700"/>
    <lineage>
        <taxon>Eukaryota</taxon>
        <taxon>Metazoa</taxon>
        <taxon>Chordata</taxon>
        <taxon>Craniata</taxon>
        <taxon>Vertebrata</taxon>
        <taxon>Euteleostomi</taxon>
        <taxon>Actinopterygii</taxon>
        <taxon>Neopterygii</taxon>
        <taxon>Teleostei</taxon>
        <taxon>Neoteleostei</taxon>
        <taxon>Acanthomorphata</taxon>
        <taxon>Anabantaria</taxon>
        <taxon>Synbranchiformes</taxon>
        <taxon>Synbranchidae</taxon>
        <taxon>Monopterus</taxon>
    </lineage>
</organism>
<keyword evidence="3" id="KW-1185">Reference proteome</keyword>
<dbReference type="Ensembl" id="ENSMALT00000003409.1">
    <property type="protein sequence ID" value="ENSMALP00000003323.1"/>
    <property type="gene ID" value="ENSMALG00000002440.1"/>
</dbReference>
<dbReference type="PANTHER" id="PTHR13112">
    <property type="entry name" value="UPF3 REGULATOR OF NONSENSE TRANSCRIPTS-LIKE PROTEIN"/>
    <property type="match status" value="1"/>
</dbReference>
<accession>A0A3Q3IG60</accession>
<proteinExistence type="predicted"/>
<feature type="compositionally biased region" description="Basic and acidic residues" evidence="1">
    <location>
        <begin position="31"/>
        <end position="90"/>
    </location>
</feature>
<dbReference type="GO" id="GO:0042162">
    <property type="term" value="F:telomeric DNA binding"/>
    <property type="evidence" value="ECO:0007669"/>
    <property type="project" value="TreeGrafter"/>
</dbReference>
<reference evidence="2" key="2">
    <citation type="submission" date="2025-09" db="UniProtKB">
        <authorList>
            <consortium name="Ensembl"/>
        </authorList>
    </citation>
    <scope>IDENTIFICATION</scope>
</reference>
<dbReference type="InterPro" id="IPR039722">
    <property type="entry name" value="Upf3"/>
</dbReference>
<name>A0A3Q3IG60_MONAL</name>
<dbReference type="GO" id="GO:0005737">
    <property type="term" value="C:cytoplasm"/>
    <property type="evidence" value="ECO:0007669"/>
    <property type="project" value="TreeGrafter"/>
</dbReference>
<protein>
    <submittedName>
        <fullName evidence="2">Uncharacterized protein</fullName>
    </submittedName>
</protein>
<dbReference type="PANTHER" id="PTHR13112:SF2">
    <property type="entry name" value="REGULATOR OF NONSENSE TRANSCRIPTS 3A"/>
    <property type="match status" value="1"/>
</dbReference>
<reference evidence="2" key="1">
    <citation type="submission" date="2025-08" db="UniProtKB">
        <authorList>
            <consortium name="Ensembl"/>
        </authorList>
    </citation>
    <scope>IDENTIFICATION</scope>
</reference>
<evidence type="ECO:0000256" key="1">
    <source>
        <dbReference type="SAM" id="MobiDB-lite"/>
    </source>
</evidence>
<sequence length="245" mass="29607">MANPETLLGEIEAKTRELIAKRTTPLLEYIKNKKIEKQRIREEKREERRRRELEKKRQREEEKRKRREEERRKRKEAEKQKKLSDKDIKIKVIHHKKTFHTYGQPESDKEQREQHGRRQREKDHRGKDEERKRQRHHYEFDKFMRRKDETKWGKGYCQDRAKKEGVFVCCLSLPCRCFLISLQDRPAMQLYQPGARNRKRMSSAGKGYDCIPVGHSPEPGTEHCYEVVTMATGLDKGFEKSKDEQ</sequence>
<dbReference type="GO" id="GO:0000184">
    <property type="term" value="P:nuclear-transcribed mRNA catabolic process, nonsense-mediated decay"/>
    <property type="evidence" value="ECO:0007669"/>
    <property type="project" value="InterPro"/>
</dbReference>
<dbReference type="AlphaFoldDB" id="A0A3Q3IG60"/>
<dbReference type="GO" id="GO:0045727">
    <property type="term" value="P:positive regulation of translation"/>
    <property type="evidence" value="ECO:0007669"/>
    <property type="project" value="TreeGrafter"/>
</dbReference>
<dbReference type="GO" id="GO:0005730">
    <property type="term" value="C:nucleolus"/>
    <property type="evidence" value="ECO:0007669"/>
    <property type="project" value="TreeGrafter"/>
</dbReference>
<dbReference type="STRING" id="43700.ENSMALP00000003323"/>
<feature type="region of interest" description="Disordered" evidence="1">
    <location>
        <begin position="31"/>
        <end position="135"/>
    </location>
</feature>
<feature type="compositionally biased region" description="Basic and acidic residues" evidence="1">
    <location>
        <begin position="106"/>
        <end position="135"/>
    </location>
</feature>
<evidence type="ECO:0000313" key="2">
    <source>
        <dbReference type="Ensembl" id="ENSMALP00000003323.1"/>
    </source>
</evidence>
<dbReference type="Proteomes" id="UP000261600">
    <property type="component" value="Unplaced"/>
</dbReference>
<evidence type="ECO:0000313" key="3">
    <source>
        <dbReference type="Proteomes" id="UP000261600"/>
    </source>
</evidence>